<dbReference type="EMBL" id="BDIP01000095">
    <property type="protein sequence ID" value="GIQ80039.1"/>
    <property type="molecule type" value="Genomic_DNA"/>
</dbReference>
<dbReference type="SMART" id="SM00562">
    <property type="entry name" value="NDK"/>
    <property type="match status" value="1"/>
</dbReference>
<feature type="non-terminal residue" evidence="14">
    <location>
        <position position="1"/>
    </location>
</feature>
<evidence type="ECO:0000256" key="4">
    <source>
        <dbReference type="ARBA" id="ARBA00022723"/>
    </source>
</evidence>
<name>A0A9K3GDP3_9EUKA</name>
<dbReference type="InterPro" id="IPR034907">
    <property type="entry name" value="NDK-like_dom"/>
</dbReference>
<gene>
    <name evidence="14" type="ORF">KIPB_000767</name>
</gene>
<feature type="domain" description="Nucleoside diphosphate kinase-like" evidence="13">
    <location>
        <begin position="125"/>
        <end position="252"/>
    </location>
</feature>
<keyword evidence="5 12" id="KW-0547">Nucleotide-binding</keyword>
<comment type="catalytic activity">
    <reaction evidence="12">
        <text>a 2'-deoxyribonucleoside 5'-diphosphate + ATP = a 2'-deoxyribonucleoside 5'-triphosphate + ADP</text>
        <dbReference type="Rhea" id="RHEA:44640"/>
        <dbReference type="ChEBI" id="CHEBI:30616"/>
        <dbReference type="ChEBI" id="CHEBI:61560"/>
        <dbReference type="ChEBI" id="CHEBI:73316"/>
        <dbReference type="ChEBI" id="CHEBI:456216"/>
        <dbReference type="EC" id="2.7.4.6"/>
    </reaction>
</comment>
<evidence type="ECO:0000259" key="13">
    <source>
        <dbReference type="SMART" id="SM00562"/>
    </source>
</evidence>
<keyword evidence="9" id="KW-0546">Nucleotide metabolism</keyword>
<dbReference type="InterPro" id="IPR036850">
    <property type="entry name" value="NDK-like_dom_sf"/>
</dbReference>
<accession>A0A9K3GDP3</accession>
<dbReference type="Pfam" id="PF00334">
    <property type="entry name" value="NDK"/>
    <property type="match status" value="1"/>
</dbReference>
<dbReference type="GO" id="GO:0006241">
    <property type="term" value="P:CTP biosynthetic process"/>
    <property type="evidence" value="ECO:0007669"/>
    <property type="project" value="InterPro"/>
</dbReference>
<dbReference type="InterPro" id="IPR001564">
    <property type="entry name" value="Nucleoside_diP_kinase"/>
</dbReference>
<dbReference type="AlphaFoldDB" id="A0A9K3GDP3"/>
<sequence>MGIDAMKATMGLAALAMGTSMYMKSRNKAAKLLKPAYAYSGSAQDRHAYFVGGGLASLSGAAYLIRDCGFKGENIHIYEGLPILGGSNDGIGSVEGGFVCRGGRMLQEETYENFWELFRSIPSLDSPGKSLTDEILDFDHAHGTWCQMVQMEREEAETFYAEHQGRPFFPALVSMMTSAPCLVMKLTGPDAIKTWRGLLGPTNPETARATQPGCIRALYAIDGTRNAAHGSDSPASAERELDLCFKEEGSTASGLSPVYAFPQVGDKEIEEGDRRLAVILVRPHVIREGLAHVAVQRVQ</sequence>
<evidence type="ECO:0000256" key="2">
    <source>
        <dbReference type="ARBA" id="ARBA00022490"/>
    </source>
</evidence>
<dbReference type="GO" id="GO:0006631">
    <property type="term" value="P:fatty acid metabolic process"/>
    <property type="evidence" value="ECO:0007669"/>
    <property type="project" value="InterPro"/>
</dbReference>
<keyword evidence="6 12" id="KW-0418">Kinase</keyword>
<keyword evidence="7 12" id="KW-0067">ATP-binding</keyword>
<dbReference type="Gene3D" id="3.30.70.141">
    <property type="entry name" value="Nucleoside diphosphate kinase-like domain"/>
    <property type="match status" value="1"/>
</dbReference>
<keyword evidence="8" id="KW-0460">Magnesium</keyword>
<evidence type="ECO:0000256" key="1">
    <source>
        <dbReference type="ARBA" id="ARBA00008142"/>
    </source>
</evidence>
<dbReference type="PROSITE" id="PS51374">
    <property type="entry name" value="NDPK_LIKE"/>
    <property type="match status" value="1"/>
</dbReference>
<dbReference type="GO" id="GO:0050151">
    <property type="term" value="F:oleate hydratase activity"/>
    <property type="evidence" value="ECO:0007669"/>
    <property type="project" value="InterPro"/>
</dbReference>
<evidence type="ECO:0000256" key="5">
    <source>
        <dbReference type="ARBA" id="ARBA00022741"/>
    </source>
</evidence>
<dbReference type="OrthoDB" id="2162449at2759"/>
<dbReference type="SUPFAM" id="SSF51905">
    <property type="entry name" value="FAD/NAD(P)-binding domain"/>
    <property type="match status" value="1"/>
</dbReference>
<keyword evidence="2" id="KW-0963">Cytoplasm</keyword>
<reference evidence="14 15" key="1">
    <citation type="journal article" date="2018" name="PLoS ONE">
        <title>The draft genome of Kipferlia bialata reveals reductive genome evolution in fornicate parasites.</title>
        <authorList>
            <person name="Tanifuji G."/>
            <person name="Takabayashi S."/>
            <person name="Kume K."/>
            <person name="Takagi M."/>
            <person name="Nakayama T."/>
            <person name="Kamikawa R."/>
            <person name="Inagaki Y."/>
            <person name="Hashimoto T."/>
        </authorList>
    </citation>
    <scope>NUCLEOTIDE SEQUENCE [LARGE SCALE GENOMIC DNA]</scope>
    <source>
        <strain evidence="14">NY0173</strain>
    </source>
</reference>
<dbReference type="GO" id="GO:0071949">
    <property type="term" value="F:FAD binding"/>
    <property type="evidence" value="ECO:0007669"/>
    <property type="project" value="InterPro"/>
</dbReference>
<evidence type="ECO:0000256" key="3">
    <source>
        <dbReference type="ARBA" id="ARBA00022679"/>
    </source>
</evidence>
<dbReference type="GO" id="GO:0004550">
    <property type="term" value="F:nucleoside diphosphate kinase activity"/>
    <property type="evidence" value="ECO:0007669"/>
    <property type="project" value="UniProtKB-EC"/>
</dbReference>
<dbReference type="EC" id="2.7.4.6" evidence="12"/>
<dbReference type="InterPro" id="IPR036188">
    <property type="entry name" value="FAD/NAD-bd_sf"/>
</dbReference>
<keyword evidence="15" id="KW-1185">Reference proteome</keyword>
<keyword evidence="4" id="KW-0479">Metal-binding</keyword>
<evidence type="ECO:0000256" key="12">
    <source>
        <dbReference type="RuleBase" id="RU004013"/>
    </source>
</evidence>
<dbReference type="SUPFAM" id="SSF54919">
    <property type="entry name" value="Nucleoside diphosphate kinase, NDK"/>
    <property type="match status" value="1"/>
</dbReference>
<evidence type="ECO:0000256" key="10">
    <source>
        <dbReference type="PROSITE-ProRule" id="PRU00706"/>
    </source>
</evidence>
<comment type="caution">
    <text evidence="14">The sequence shown here is derived from an EMBL/GenBank/DDBJ whole genome shotgun (WGS) entry which is preliminary data.</text>
</comment>
<evidence type="ECO:0000256" key="9">
    <source>
        <dbReference type="ARBA" id="ARBA00023080"/>
    </source>
</evidence>
<evidence type="ECO:0000256" key="8">
    <source>
        <dbReference type="ARBA" id="ARBA00022842"/>
    </source>
</evidence>
<dbReference type="PROSITE" id="PS00469">
    <property type="entry name" value="NDPK"/>
    <property type="match status" value="1"/>
</dbReference>
<keyword evidence="3 12" id="KW-0808">Transferase</keyword>
<dbReference type="PANTHER" id="PTHR46161:SF3">
    <property type="entry name" value="NUCLEOSIDE DIPHOSPHATE KINASE DDB_G0292928-RELATED"/>
    <property type="match status" value="1"/>
</dbReference>
<dbReference type="InterPro" id="IPR023005">
    <property type="entry name" value="Nucleoside_diP_kinase_AS"/>
</dbReference>
<evidence type="ECO:0000256" key="11">
    <source>
        <dbReference type="RuleBase" id="RU004011"/>
    </source>
</evidence>
<evidence type="ECO:0000313" key="15">
    <source>
        <dbReference type="Proteomes" id="UP000265618"/>
    </source>
</evidence>
<protein>
    <recommendedName>
        <fullName evidence="12">Nucleoside diphosphate kinase</fullName>
        <ecNumber evidence="12">2.7.4.6</ecNumber>
    </recommendedName>
</protein>
<evidence type="ECO:0000256" key="7">
    <source>
        <dbReference type="ARBA" id="ARBA00022840"/>
    </source>
</evidence>
<evidence type="ECO:0000313" key="14">
    <source>
        <dbReference type="EMBL" id="GIQ80039.1"/>
    </source>
</evidence>
<organism evidence="14 15">
    <name type="scientific">Kipferlia bialata</name>
    <dbReference type="NCBI Taxonomy" id="797122"/>
    <lineage>
        <taxon>Eukaryota</taxon>
        <taxon>Metamonada</taxon>
        <taxon>Carpediemonas-like organisms</taxon>
        <taxon>Kipferlia</taxon>
    </lineage>
</organism>
<proteinExistence type="inferred from homology"/>
<dbReference type="GO" id="GO:0005524">
    <property type="term" value="F:ATP binding"/>
    <property type="evidence" value="ECO:0007669"/>
    <property type="project" value="UniProtKB-KW"/>
</dbReference>
<dbReference type="GO" id="GO:0006183">
    <property type="term" value="P:GTP biosynthetic process"/>
    <property type="evidence" value="ECO:0007669"/>
    <property type="project" value="InterPro"/>
</dbReference>
<dbReference type="Proteomes" id="UP000265618">
    <property type="component" value="Unassembled WGS sequence"/>
</dbReference>
<dbReference type="PANTHER" id="PTHR46161">
    <property type="entry name" value="NUCLEOSIDE DIPHOSPHATE KINASE"/>
    <property type="match status" value="1"/>
</dbReference>
<evidence type="ECO:0000256" key="6">
    <source>
        <dbReference type="ARBA" id="ARBA00022777"/>
    </source>
</evidence>
<comment type="similarity">
    <text evidence="1 10 11">Belongs to the NDK family.</text>
</comment>
<dbReference type="GO" id="GO:0006228">
    <property type="term" value="P:UTP biosynthetic process"/>
    <property type="evidence" value="ECO:0007669"/>
    <property type="project" value="InterPro"/>
</dbReference>
<dbReference type="PRINTS" id="PR01243">
    <property type="entry name" value="NUCDPKINASE"/>
</dbReference>
<comment type="caution">
    <text evidence="10">Lacks conserved residue(s) required for the propagation of feature annotation.</text>
</comment>
<dbReference type="GO" id="GO:0046872">
    <property type="term" value="F:metal ion binding"/>
    <property type="evidence" value="ECO:0007669"/>
    <property type="project" value="UniProtKB-KW"/>
</dbReference>